<reference evidence="2 3" key="1">
    <citation type="submission" date="2017-11" db="EMBL/GenBank/DDBJ databases">
        <title>Comparitive Functional Genomics of Dry Heat Resistant strains isolated from the Viking Spacecraft.</title>
        <authorList>
            <person name="Seuylemezian A."/>
            <person name="Cooper K."/>
            <person name="Vaishampayan P."/>
        </authorList>
    </citation>
    <scope>NUCLEOTIDE SEQUENCE [LARGE SCALE GENOMIC DNA]</scope>
    <source>
        <strain evidence="2 3">V32-6</strain>
    </source>
</reference>
<sequence length="151" mass="17129">MANQVEPKLIQPLFDELQKERFVTLATVDYETGGPNVSAISWVLAKDESTIYFAVDNRSRILENINKNNKVVINLIANESTYSIQGEASLKEERLPEVPLKLALVEVAITEVRDVMFYGSKIVTEVQYDKTYDKKAAERLDNQVMEAMKKA</sequence>
<dbReference type="RefSeq" id="WP_101647306.1">
    <property type="nucleotide sequence ID" value="NZ_PGVE01000035.1"/>
</dbReference>
<evidence type="ECO:0000313" key="2">
    <source>
        <dbReference type="EMBL" id="PLS06411.1"/>
    </source>
</evidence>
<keyword evidence="3" id="KW-1185">Reference proteome</keyword>
<comment type="caution">
    <text evidence="2">The sequence shown here is derived from an EMBL/GenBank/DDBJ whole genome shotgun (WGS) entry which is preliminary data.</text>
</comment>
<name>A0A2N5HLK8_9BACI</name>
<evidence type="ECO:0000313" key="3">
    <source>
        <dbReference type="Proteomes" id="UP000234950"/>
    </source>
</evidence>
<organism evidence="2 3">
    <name type="scientific">Neobacillus cucumis</name>
    <dbReference type="NCBI Taxonomy" id="1740721"/>
    <lineage>
        <taxon>Bacteria</taxon>
        <taxon>Bacillati</taxon>
        <taxon>Bacillota</taxon>
        <taxon>Bacilli</taxon>
        <taxon>Bacillales</taxon>
        <taxon>Bacillaceae</taxon>
        <taxon>Neobacillus</taxon>
    </lineage>
</organism>
<dbReference type="Proteomes" id="UP000234950">
    <property type="component" value="Unassembled WGS sequence"/>
</dbReference>
<accession>A0A2N5HLK8</accession>
<dbReference type="EMBL" id="PGVE01000035">
    <property type="protein sequence ID" value="PLS06411.1"/>
    <property type="molecule type" value="Genomic_DNA"/>
</dbReference>
<evidence type="ECO:0000259" key="1">
    <source>
        <dbReference type="Pfam" id="PF01243"/>
    </source>
</evidence>
<dbReference type="Gene3D" id="2.30.110.10">
    <property type="entry name" value="Electron Transport, Fmn-binding Protein, Chain A"/>
    <property type="match status" value="1"/>
</dbReference>
<feature type="domain" description="Pyridoxamine 5'-phosphate oxidase N-terminal" evidence="1">
    <location>
        <begin position="15"/>
        <end position="93"/>
    </location>
</feature>
<dbReference type="NCBIfam" id="NF005232">
    <property type="entry name" value="PRK06733.1"/>
    <property type="match status" value="1"/>
</dbReference>
<dbReference type="OrthoDB" id="2381603at2"/>
<protein>
    <recommendedName>
        <fullName evidence="1">Pyridoxamine 5'-phosphate oxidase N-terminal domain-containing protein</fullName>
    </recommendedName>
</protein>
<gene>
    <name evidence="2" type="ORF">CVD27_07660</name>
</gene>
<dbReference type="InterPro" id="IPR012349">
    <property type="entry name" value="Split_barrel_FMN-bd"/>
</dbReference>
<dbReference type="SUPFAM" id="SSF50475">
    <property type="entry name" value="FMN-binding split barrel"/>
    <property type="match status" value="1"/>
</dbReference>
<dbReference type="Pfam" id="PF01243">
    <property type="entry name" value="PNPOx_N"/>
    <property type="match status" value="1"/>
</dbReference>
<dbReference type="AlphaFoldDB" id="A0A2N5HLK8"/>
<dbReference type="InterPro" id="IPR011576">
    <property type="entry name" value="Pyridox_Oxase_N"/>
</dbReference>
<proteinExistence type="predicted"/>